<keyword evidence="3 4" id="KW-0560">Oxidoreductase</keyword>
<keyword evidence="4" id="KW-0641">Proline biosynthesis</keyword>
<dbReference type="Gene3D" id="3.40.50.720">
    <property type="entry name" value="NAD(P)-binding Rossmann-like Domain"/>
    <property type="match status" value="1"/>
</dbReference>
<dbReference type="UniPathway" id="UPA00098">
    <property type="reaction ID" value="UER00361"/>
</dbReference>
<keyword evidence="4" id="KW-0963">Cytoplasm</keyword>
<dbReference type="EMBL" id="CADIKM010000001">
    <property type="protein sequence ID" value="CAB3777073.1"/>
    <property type="molecule type" value="Genomic_DNA"/>
</dbReference>
<comment type="function">
    <text evidence="4">Catalyzes the reduction of 1-pyrroline-5-carboxylate (PCA) to L-proline.</text>
</comment>
<dbReference type="SUPFAM" id="SSF51735">
    <property type="entry name" value="NAD(P)-binding Rossmann-fold domains"/>
    <property type="match status" value="1"/>
</dbReference>
<feature type="domain" description="Pyrroline-5-carboxylate reductase dimerisation" evidence="8">
    <location>
        <begin position="160"/>
        <end position="264"/>
    </location>
</feature>
<dbReference type="GO" id="GO:0005737">
    <property type="term" value="C:cytoplasm"/>
    <property type="evidence" value="ECO:0007669"/>
    <property type="project" value="UniProtKB-SubCell"/>
</dbReference>
<evidence type="ECO:0000256" key="5">
    <source>
        <dbReference type="NCBIfam" id="TIGR00112"/>
    </source>
</evidence>
<dbReference type="Gene3D" id="1.10.3730.10">
    <property type="entry name" value="ProC C-terminal domain-like"/>
    <property type="match status" value="1"/>
</dbReference>
<name>A0A6S7B3Q5_9BURK</name>
<dbReference type="InterPro" id="IPR028939">
    <property type="entry name" value="P5C_Rdtase_cat_N"/>
</dbReference>
<dbReference type="PIRSF" id="PIRSF000193">
    <property type="entry name" value="Pyrrol-5-carb_rd"/>
    <property type="match status" value="1"/>
</dbReference>
<dbReference type="InterPro" id="IPR008927">
    <property type="entry name" value="6-PGluconate_DH-like_C_sf"/>
</dbReference>
<keyword evidence="10" id="KW-1185">Reference proteome</keyword>
<dbReference type="SUPFAM" id="SSF48179">
    <property type="entry name" value="6-phosphogluconate dehydrogenase C-terminal domain-like"/>
    <property type="match status" value="1"/>
</dbReference>
<evidence type="ECO:0000256" key="4">
    <source>
        <dbReference type="HAMAP-Rule" id="MF_01925"/>
    </source>
</evidence>
<reference evidence="9 10" key="1">
    <citation type="submission" date="2020-04" db="EMBL/GenBank/DDBJ databases">
        <authorList>
            <person name="De Canck E."/>
        </authorList>
    </citation>
    <scope>NUCLEOTIDE SEQUENCE [LARGE SCALE GENOMIC DNA]</scope>
    <source>
        <strain evidence="9 10">LMG 28138</strain>
    </source>
</reference>
<protein>
    <recommendedName>
        <fullName evidence="4 5">Pyrroline-5-carboxylate reductase</fullName>
        <shortName evidence="4">P5C reductase</shortName>
        <shortName evidence="4">P5CR</shortName>
        <ecNumber evidence="4 5">1.5.1.2</ecNumber>
    </recommendedName>
    <alternativeName>
        <fullName evidence="4">PCA reductase</fullName>
    </alternativeName>
</protein>
<feature type="binding site" evidence="6">
    <location>
        <begin position="67"/>
        <end position="70"/>
    </location>
    <ligand>
        <name>NADP(+)</name>
        <dbReference type="ChEBI" id="CHEBI:58349"/>
    </ligand>
</feature>
<dbReference type="InterPro" id="IPR029036">
    <property type="entry name" value="P5CR_dimer"/>
</dbReference>
<comment type="catalytic activity">
    <reaction evidence="4">
        <text>L-proline + NAD(+) = (S)-1-pyrroline-5-carboxylate + NADH + 2 H(+)</text>
        <dbReference type="Rhea" id="RHEA:14105"/>
        <dbReference type="ChEBI" id="CHEBI:15378"/>
        <dbReference type="ChEBI" id="CHEBI:17388"/>
        <dbReference type="ChEBI" id="CHEBI:57540"/>
        <dbReference type="ChEBI" id="CHEBI:57945"/>
        <dbReference type="ChEBI" id="CHEBI:60039"/>
        <dbReference type="EC" id="1.5.1.2"/>
    </reaction>
</comment>
<accession>A0A6S7B3Q5</accession>
<dbReference type="InterPro" id="IPR036291">
    <property type="entry name" value="NAD(P)-bd_dom_sf"/>
</dbReference>
<evidence type="ECO:0000256" key="3">
    <source>
        <dbReference type="ARBA" id="ARBA00023002"/>
    </source>
</evidence>
<dbReference type="GO" id="GO:0004735">
    <property type="term" value="F:pyrroline-5-carboxylate reductase activity"/>
    <property type="evidence" value="ECO:0007669"/>
    <property type="project" value="UniProtKB-UniRule"/>
</dbReference>
<comment type="pathway">
    <text evidence="4">Amino-acid biosynthesis; L-proline biosynthesis; L-proline from L-glutamate 5-semialdehyde: step 1/1.</text>
</comment>
<comment type="subcellular location">
    <subcellularLocation>
        <location evidence="4">Cytoplasm</location>
    </subcellularLocation>
</comment>
<dbReference type="FunFam" id="1.10.3730.10:FF:000001">
    <property type="entry name" value="Pyrroline-5-carboxylate reductase"/>
    <property type="match status" value="1"/>
</dbReference>
<comment type="catalytic activity">
    <reaction evidence="4">
        <text>L-proline + NADP(+) = (S)-1-pyrroline-5-carboxylate + NADPH + 2 H(+)</text>
        <dbReference type="Rhea" id="RHEA:14109"/>
        <dbReference type="ChEBI" id="CHEBI:15378"/>
        <dbReference type="ChEBI" id="CHEBI:17388"/>
        <dbReference type="ChEBI" id="CHEBI:57783"/>
        <dbReference type="ChEBI" id="CHEBI:58349"/>
        <dbReference type="ChEBI" id="CHEBI:60039"/>
        <dbReference type="EC" id="1.5.1.2"/>
    </reaction>
</comment>
<comment type="similarity">
    <text evidence="1 4">Belongs to the pyrroline-5-carboxylate reductase family.</text>
</comment>
<gene>
    <name evidence="4 9" type="primary">proC</name>
    <name evidence="9" type="ORF">LMG28138_00285</name>
</gene>
<evidence type="ECO:0000256" key="2">
    <source>
        <dbReference type="ARBA" id="ARBA00022857"/>
    </source>
</evidence>
<evidence type="ECO:0000313" key="10">
    <source>
        <dbReference type="Proteomes" id="UP000494115"/>
    </source>
</evidence>
<dbReference type="Pfam" id="PF14748">
    <property type="entry name" value="P5CR_dimer"/>
    <property type="match status" value="1"/>
</dbReference>
<evidence type="ECO:0000259" key="7">
    <source>
        <dbReference type="Pfam" id="PF03807"/>
    </source>
</evidence>
<evidence type="ECO:0000256" key="1">
    <source>
        <dbReference type="ARBA" id="ARBA00005525"/>
    </source>
</evidence>
<feature type="binding site" evidence="6">
    <location>
        <begin position="6"/>
        <end position="11"/>
    </location>
    <ligand>
        <name>NADP(+)</name>
        <dbReference type="ChEBI" id="CHEBI:58349"/>
    </ligand>
</feature>
<sequence length="271" mass="28691">MKIAFIGGGNMASALIGGLIKQGTPAGYLFAVDPNAETRERLEKTFRIVTAEEPSRKLADYDAIVLAVKPQMLKEAAESLRPFIVERQVVISVAAGIRSSDIMRWLGSHQRIVRAMPNTPALVGLGVTGLLASPTVNHDGRMLAAQVLEAVGEVVWCTNEGEIDSITALSGSGPAYVFYFIEALQTAAQNLGFPAEEARRLAIGTFTGAAQLAAHSDEPLSVLRERVTSKGGTTAAAIASFMESGIAESIVRGTVAARNRAFEMGEEFGQG</sequence>
<dbReference type="AlphaFoldDB" id="A0A6S7B3Q5"/>
<keyword evidence="4" id="KW-0028">Amino-acid biosynthesis</keyword>
<dbReference type="NCBIfam" id="TIGR00112">
    <property type="entry name" value="proC"/>
    <property type="match status" value="1"/>
</dbReference>
<dbReference type="InterPro" id="IPR000304">
    <property type="entry name" value="Pyrroline-COOH_reductase"/>
</dbReference>
<evidence type="ECO:0000259" key="8">
    <source>
        <dbReference type="Pfam" id="PF14748"/>
    </source>
</evidence>
<evidence type="ECO:0000256" key="6">
    <source>
        <dbReference type="PIRSR" id="PIRSR000193-1"/>
    </source>
</evidence>
<keyword evidence="2 4" id="KW-0521">NADP</keyword>
<dbReference type="Proteomes" id="UP000494115">
    <property type="component" value="Unassembled WGS sequence"/>
</dbReference>
<evidence type="ECO:0000313" key="9">
    <source>
        <dbReference type="EMBL" id="CAB3777073.1"/>
    </source>
</evidence>
<dbReference type="EC" id="1.5.1.2" evidence="4 5"/>
<dbReference type="GO" id="GO:0055129">
    <property type="term" value="P:L-proline biosynthetic process"/>
    <property type="evidence" value="ECO:0007669"/>
    <property type="project" value="UniProtKB-UniRule"/>
</dbReference>
<dbReference type="PANTHER" id="PTHR11645:SF0">
    <property type="entry name" value="PYRROLINE-5-CARBOXYLATE REDUCTASE 3"/>
    <property type="match status" value="1"/>
</dbReference>
<dbReference type="HAMAP" id="MF_01925">
    <property type="entry name" value="P5C_reductase"/>
    <property type="match status" value="1"/>
</dbReference>
<dbReference type="Pfam" id="PF03807">
    <property type="entry name" value="F420_oxidored"/>
    <property type="match status" value="1"/>
</dbReference>
<dbReference type="RefSeq" id="WP_175102825.1">
    <property type="nucleotide sequence ID" value="NZ_CADIKM010000001.1"/>
</dbReference>
<proteinExistence type="inferred from homology"/>
<organism evidence="9 10">
    <name type="scientific">Pararobbsia alpina</name>
    <dbReference type="NCBI Taxonomy" id="621374"/>
    <lineage>
        <taxon>Bacteria</taxon>
        <taxon>Pseudomonadati</taxon>
        <taxon>Pseudomonadota</taxon>
        <taxon>Betaproteobacteria</taxon>
        <taxon>Burkholderiales</taxon>
        <taxon>Burkholderiaceae</taxon>
        <taxon>Pararobbsia</taxon>
    </lineage>
</organism>
<dbReference type="PANTHER" id="PTHR11645">
    <property type="entry name" value="PYRROLINE-5-CARBOXYLATE REDUCTASE"/>
    <property type="match status" value="1"/>
</dbReference>
<feature type="domain" description="Pyrroline-5-carboxylate reductase catalytic N-terminal" evidence="7">
    <location>
        <begin position="2"/>
        <end position="96"/>
    </location>
</feature>